<dbReference type="InterPro" id="IPR023210">
    <property type="entry name" value="NADP_OxRdtase_dom"/>
</dbReference>
<accession>A0AAW1LFU9</accession>
<dbReference type="EMBL" id="JBDFQZ010000004">
    <property type="protein sequence ID" value="KAK9735154.1"/>
    <property type="molecule type" value="Genomic_DNA"/>
</dbReference>
<sequence>MHTLALNFHALKQLPREQVQIATKFKIMSLRPQLIVKGNPEYVRSSCEASLKRLDADYVDLYYQHVVDTSIPIEVTMGELKKPVDEGKIKYIGYQRQVPTP</sequence>
<dbReference type="GO" id="GO:0005737">
    <property type="term" value="C:cytoplasm"/>
    <property type="evidence" value="ECO:0007669"/>
    <property type="project" value="TreeGrafter"/>
</dbReference>
<keyword evidence="1" id="KW-0521">NADP</keyword>
<keyword evidence="2" id="KW-0560">Oxidoreductase</keyword>
<gene>
    <name evidence="4" type="ORF">RND81_04G187200</name>
</gene>
<organism evidence="4 5">
    <name type="scientific">Saponaria officinalis</name>
    <name type="common">Common soapwort</name>
    <name type="synonym">Lychnis saponaria</name>
    <dbReference type="NCBI Taxonomy" id="3572"/>
    <lineage>
        <taxon>Eukaryota</taxon>
        <taxon>Viridiplantae</taxon>
        <taxon>Streptophyta</taxon>
        <taxon>Embryophyta</taxon>
        <taxon>Tracheophyta</taxon>
        <taxon>Spermatophyta</taxon>
        <taxon>Magnoliopsida</taxon>
        <taxon>eudicotyledons</taxon>
        <taxon>Gunneridae</taxon>
        <taxon>Pentapetalae</taxon>
        <taxon>Caryophyllales</taxon>
        <taxon>Caryophyllaceae</taxon>
        <taxon>Caryophylleae</taxon>
        <taxon>Saponaria</taxon>
    </lineage>
</organism>
<reference evidence="4" key="1">
    <citation type="submission" date="2024-03" db="EMBL/GenBank/DDBJ databases">
        <title>WGS assembly of Saponaria officinalis var. Norfolk2.</title>
        <authorList>
            <person name="Jenkins J."/>
            <person name="Shu S."/>
            <person name="Grimwood J."/>
            <person name="Barry K."/>
            <person name="Goodstein D."/>
            <person name="Schmutz J."/>
            <person name="Leebens-Mack J."/>
            <person name="Osbourn A."/>
        </authorList>
    </citation>
    <scope>NUCLEOTIDE SEQUENCE [LARGE SCALE GENOMIC DNA]</scope>
    <source>
        <strain evidence="4">JIC</strain>
    </source>
</reference>
<name>A0AAW1LFU9_SAPOF</name>
<dbReference type="PANTHER" id="PTHR43625">
    <property type="entry name" value="AFLATOXIN B1 ALDEHYDE REDUCTASE"/>
    <property type="match status" value="1"/>
</dbReference>
<evidence type="ECO:0000256" key="2">
    <source>
        <dbReference type="ARBA" id="ARBA00023002"/>
    </source>
</evidence>
<comment type="caution">
    <text evidence="4">The sequence shown here is derived from an EMBL/GenBank/DDBJ whole genome shotgun (WGS) entry which is preliminary data.</text>
</comment>
<evidence type="ECO:0000259" key="3">
    <source>
        <dbReference type="Pfam" id="PF00248"/>
    </source>
</evidence>
<dbReference type="InterPro" id="IPR050791">
    <property type="entry name" value="Aldo-Keto_reductase"/>
</dbReference>
<proteinExistence type="predicted"/>
<dbReference type="InterPro" id="IPR036812">
    <property type="entry name" value="NAD(P)_OxRdtase_dom_sf"/>
</dbReference>
<dbReference type="AlphaFoldDB" id="A0AAW1LFU9"/>
<evidence type="ECO:0000313" key="4">
    <source>
        <dbReference type="EMBL" id="KAK9735154.1"/>
    </source>
</evidence>
<dbReference type="Pfam" id="PF00248">
    <property type="entry name" value="Aldo_ket_red"/>
    <property type="match status" value="1"/>
</dbReference>
<dbReference type="SUPFAM" id="SSF51430">
    <property type="entry name" value="NAD(P)-linked oxidoreductase"/>
    <property type="match status" value="1"/>
</dbReference>
<dbReference type="PANTHER" id="PTHR43625:SF81">
    <property type="entry name" value="OS01G0618100 PROTEIN"/>
    <property type="match status" value="1"/>
</dbReference>
<evidence type="ECO:0000256" key="1">
    <source>
        <dbReference type="ARBA" id="ARBA00022857"/>
    </source>
</evidence>
<keyword evidence="5" id="KW-1185">Reference proteome</keyword>
<evidence type="ECO:0000313" key="5">
    <source>
        <dbReference type="Proteomes" id="UP001443914"/>
    </source>
</evidence>
<protein>
    <recommendedName>
        <fullName evidence="3">NADP-dependent oxidoreductase domain-containing protein</fullName>
    </recommendedName>
</protein>
<dbReference type="Proteomes" id="UP001443914">
    <property type="component" value="Unassembled WGS sequence"/>
</dbReference>
<feature type="domain" description="NADP-dependent oxidoreductase" evidence="3">
    <location>
        <begin position="11"/>
        <end position="93"/>
    </location>
</feature>
<dbReference type="Gene3D" id="3.20.20.100">
    <property type="entry name" value="NADP-dependent oxidoreductase domain"/>
    <property type="match status" value="1"/>
</dbReference>
<dbReference type="GO" id="GO:0016491">
    <property type="term" value="F:oxidoreductase activity"/>
    <property type="evidence" value="ECO:0007669"/>
    <property type="project" value="UniProtKB-KW"/>
</dbReference>